<sequence>MADVEESLLELRRLIARARREGGGGTHGKENDNETPKGCQISVKELERRFAGLEEKLFREKGLLREQARELHQRAKRRKRQQQQQQQQKCLVGQEQWEDGSVPVGTSQNASYDRMDVGAVETAATDTMSCELSSHLSSSLNGSPPLQQEVTTRDTRRHHDGSHVEEAKETPRDVYGASCVTDPDAHLLVDITDGSTRIEGIGVGPCTGNNEEVFCSSSCSCFAPYYSFAHAYADDDRQRLLFIVDQLSNILREERRQKEILLSHVVTPMVRHIEVLERDLVLQQREMTALKREFELLANPRHVFRSKSVRDEEKMGFDDIGEKSNEEDPVLILLQSCEEQLLRLTEHRRRRM</sequence>
<dbReference type="SMR" id="Q4DHX2"/>
<dbReference type="RefSeq" id="XP_813981.1">
    <property type="nucleotide sequence ID" value="XM_808888.1"/>
</dbReference>
<dbReference type="Proteomes" id="UP000002296">
    <property type="component" value="Unassembled WGS sequence"/>
</dbReference>
<accession>Q4DHX2</accession>
<dbReference type="PaxDb" id="353153-Q4DHX2"/>
<evidence type="ECO:0000256" key="1">
    <source>
        <dbReference type="SAM" id="MobiDB-lite"/>
    </source>
</evidence>
<feature type="compositionally biased region" description="Basic and acidic residues" evidence="1">
    <location>
        <begin position="19"/>
        <end position="35"/>
    </location>
</feature>
<dbReference type="InParanoid" id="Q4DHX2"/>
<comment type="caution">
    <text evidence="2">The sequence shown here is derived from an EMBL/GenBank/DDBJ whole genome shotgun (WGS) entry which is preliminary data.</text>
</comment>
<dbReference type="GeneID" id="3545450"/>
<evidence type="ECO:0000313" key="2">
    <source>
        <dbReference type="EMBL" id="EAN92130.1"/>
    </source>
</evidence>
<keyword evidence="3" id="KW-1185">Reference proteome</keyword>
<name>Q4DHX2_TRYCC</name>
<gene>
    <name evidence="2" type="ORF">Tc00.1047053506661.120</name>
</gene>
<proteinExistence type="predicted"/>
<feature type="region of interest" description="Disordered" evidence="1">
    <location>
        <begin position="74"/>
        <end position="94"/>
    </location>
</feature>
<feature type="region of interest" description="Disordered" evidence="1">
    <location>
        <begin position="131"/>
        <end position="176"/>
    </location>
</feature>
<feature type="region of interest" description="Disordered" evidence="1">
    <location>
        <begin position="19"/>
        <end position="38"/>
    </location>
</feature>
<organism evidence="2 3">
    <name type="scientific">Trypanosoma cruzi (strain CL Brener)</name>
    <dbReference type="NCBI Taxonomy" id="353153"/>
    <lineage>
        <taxon>Eukaryota</taxon>
        <taxon>Discoba</taxon>
        <taxon>Euglenozoa</taxon>
        <taxon>Kinetoplastea</taxon>
        <taxon>Metakinetoplastina</taxon>
        <taxon>Trypanosomatida</taxon>
        <taxon>Trypanosomatidae</taxon>
        <taxon>Trypanosoma</taxon>
        <taxon>Schizotrypanum</taxon>
    </lineage>
</organism>
<dbReference type="OMA" id="GACHRTN"/>
<evidence type="ECO:0000313" key="3">
    <source>
        <dbReference type="Proteomes" id="UP000002296"/>
    </source>
</evidence>
<dbReference type="EMBL" id="AAHK01000461">
    <property type="protein sequence ID" value="EAN92130.1"/>
    <property type="molecule type" value="Genomic_DNA"/>
</dbReference>
<protein>
    <submittedName>
        <fullName evidence="2">Uncharacterized protein</fullName>
    </submittedName>
</protein>
<dbReference type="AlphaFoldDB" id="Q4DHX2"/>
<feature type="compositionally biased region" description="Low complexity" evidence="1">
    <location>
        <begin position="131"/>
        <end position="146"/>
    </location>
</feature>
<reference evidence="2 3" key="1">
    <citation type="journal article" date="2005" name="Science">
        <title>The genome sequence of Trypanosoma cruzi, etiologic agent of Chagas disease.</title>
        <authorList>
            <person name="El-Sayed N.M."/>
            <person name="Myler P.J."/>
            <person name="Bartholomeu D.C."/>
            <person name="Nilsson D."/>
            <person name="Aggarwal G."/>
            <person name="Tran A.N."/>
            <person name="Ghedin E."/>
            <person name="Worthey E.A."/>
            <person name="Delcher A.L."/>
            <person name="Blandin G."/>
            <person name="Westenberger S.J."/>
            <person name="Caler E."/>
            <person name="Cerqueira G.C."/>
            <person name="Branche C."/>
            <person name="Haas B."/>
            <person name="Anupama A."/>
            <person name="Arner E."/>
            <person name="Aslund L."/>
            <person name="Attipoe P."/>
            <person name="Bontempi E."/>
            <person name="Bringaud F."/>
            <person name="Burton P."/>
            <person name="Cadag E."/>
            <person name="Campbell D.A."/>
            <person name="Carrington M."/>
            <person name="Crabtree J."/>
            <person name="Darban H."/>
            <person name="da Silveira J.F."/>
            <person name="de Jong P."/>
            <person name="Edwards K."/>
            <person name="Englund P.T."/>
            <person name="Fazelina G."/>
            <person name="Feldblyum T."/>
            <person name="Ferella M."/>
            <person name="Frasch A.C."/>
            <person name="Gull K."/>
            <person name="Horn D."/>
            <person name="Hou L."/>
            <person name="Huang Y."/>
            <person name="Kindlund E."/>
            <person name="Klingbeil M."/>
            <person name="Kluge S."/>
            <person name="Koo H."/>
            <person name="Lacerda D."/>
            <person name="Levin M.J."/>
            <person name="Lorenzi H."/>
            <person name="Louie T."/>
            <person name="Machado C.R."/>
            <person name="McCulloch R."/>
            <person name="McKenna A."/>
            <person name="Mizuno Y."/>
            <person name="Mottram J.C."/>
            <person name="Nelson S."/>
            <person name="Ochaya S."/>
            <person name="Osoegawa K."/>
            <person name="Pai G."/>
            <person name="Parsons M."/>
            <person name="Pentony M."/>
            <person name="Pettersson U."/>
            <person name="Pop M."/>
            <person name="Ramirez J.L."/>
            <person name="Rinta J."/>
            <person name="Robertson L."/>
            <person name="Salzberg S.L."/>
            <person name="Sanchez D.O."/>
            <person name="Seyler A."/>
            <person name="Sharma R."/>
            <person name="Shetty J."/>
            <person name="Simpson A.J."/>
            <person name="Sisk E."/>
            <person name="Tammi M.T."/>
            <person name="Tarleton R."/>
            <person name="Teixeira S."/>
            <person name="Van Aken S."/>
            <person name="Vogt C."/>
            <person name="Ward P.N."/>
            <person name="Wickstead B."/>
            <person name="Wortman J."/>
            <person name="White O."/>
            <person name="Fraser C.M."/>
            <person name="Stuart K.D."/>
            <person name="Andersson B."/>
        </authorList>
    </citation>
    <scope>NUCLEOTIDE SEQUENCE [LARGE SCALE GENOMIC DNA]</scope>
    <source>
        <strain evidence="2 3">CL Brener</strain>
    </source>
</reference>
<dbReference type="KEGG" id="tcr:506661.120"/>
<feature type="compositionally biased region" description="Basic and acidic residues" evidence="1">
    <location>
        <begin position="161"/>
        <end position="172"/>
    </location>
</feature>